<comment type="subunit">
    <text evidence="4">Heterotetramer; composed of 2 small (MOCS2A) and 2 large (MOCS2B) subunits.</text>
</comment>
<keyword evidence="2 4" id="KW-0808">Transferase</keyword>
<feature type="binding site" evidence="4">
    <location>
        <begin position="123"/>
        <end position="125"/>
    </location>
    <ligand>
        <name>substrate</name>
    </ligand>
</feature>
<evidence type="ECO:0000256" key="4">
    <source>
        <dbReference type="HAMAP-Rule" id="MF_03052"/>
    </source>
</evidence>
<dbReference type="Gene3D" id="3.90.1170.40">
    <property type="entry name" value="Molybdopterin biosynthesis MoaE subunit"/>
    <property type="match status" value="1"/>
</dbReference>
<accession>A0A023FFF4</accession>
<comment type="similarity">
    <text evidence="4">Belongs to the MoaE family. MOCS2B subfamily.</text>
</comment>
<feature type="binding site" evidence="4">
    <location>
        <begin position="100"/>
        <end position="101"/>
    </location>
    <ligand>
        <name>substrate</name>
    </ligand>
</feature>
<dbReference type="UniPathway" id="UPA00344"/>
<proteinExistence type="evidence at transcript level"/>
<dbReference type="InterPro" id="IPR003448">
    <property type="entry name" value="Mopterin_biosynth_MoaE"/>
</dbReference>
<dbReference type="EMBL" id="GBBK01004180">
    <property type="protein sequence ID" value="JAC20302.1"/>
    <property type="molecule type" value="mRNA"/>
</dbReference>
<protein>
    <recommendedName>
        <fullName evidence="4">Molybdopterin synthase catalytic subunit</fullName>
        <ecNumber evidence="4">2.8.1.12</ecNumber>
    </recommendedName>
    <alternativeName>
        <fullName evidence="4">Molybdenum cofactor synthesis protein 2 large subunit</fullName>
    </alternativeName>
    <alternativeName>
        <fullName evidence="4">Molybdenum cofactor synthesis protein 2B</fullName>
        <shortName evidence="4">MOCS2B</shortName>
    </alternativeName>
</protein>
<evidence type="ECO:0000256" key="2">
    <source>
        <dbReference type="ARBA" id="ARBA00022679"/>
    </source>
</evidence>
<dbReference type="EC" id="2.8.1.12" evidence="4"/>
<evidence type="ECO:0000256" key="1">
    <source>
        <dbReference type="ARBA" id="ARBA00022490"/>
    </source>
</evidence>
<dbReference type="PANTHER" id="PTHR23404">
    <property type="entry name" value="MOLYBDOPTERIN SYNTHASE RELATED"/>
    <property type="match status" value="1"/>
</dbReference>
<keyword evidence="1 4" id="KW-0963">Cytoplasm</keyword>
<dbReference type="InterPro" id="IPR036563">
    <property type="entry name" value="MoaE_sf"/>
</dbReference>
<reference evidence="5" key="1">
    <citation type="submission" date="2014-03" db="EMBL/GenBank/DDBJ databases">
        <title>The sialotranscriptome of Amblyomma triste, Amblyomma parvum and Amblyomma cajennense ticks, uncovered by 454-based RNA-seq.</title>
        <authorList>
            <person name="Garcia G.R."/>
            <person name="Gardinassi L.G."/>
            <person name="Ribeiro J.M."/>
            <person name="Anatriello E."/>
            <person name="Ferreira B.R."/>
            <person name="Moreira H.N."/>
            <person name="Mafra C."/>
            <person name="Olegario M.M."/>
            <person name="Szabo P.J."/>
            <person name="Miranda-Santos I.K."/>
            <person name="Maruyama S.R."/>
        </authorList>
    </citation>
    <scope>NUCLEOTIDE SEQUENCE</scope>
    <source>
        <strain evidence="5">Uberlandia</strain>
        <tissue evidence="5">Salivary glands</tissue>
    </source>
</reference>
<dbReference type="GO" id="GO:0006777">
    <property type="term" value="P:Mo-molybdopterin cofactor biosynthetic process"/>
    <property type="evidence" value="ECO:0007669"/>
    <property type="project" value="UniProtKB-UniRule"/>
</dbReference>
<organism evidence="5">
    <name type="scientific">Amblyomma cajennense</name>
    <name type="common">Cayenne tick</name>
    <name type="synonym">Acarus cajennensis</name>
    <dbReference type="NCBI Taxonomy" id="34607"/>
    <lineage>
        <taxon>Eukaryota</taxon>
        <taxon>Metazoa</taxon>
        <taxon>Ecdysozoa</taxon>
        <taxon>Arthropoda</taxon>
        <taxon>Chelicerata</taxon>
        <taxon>Arachnida</taxon>
        <taxon>Acari</taxon>
        <taxon>Parasitiformes</taxon>
        <taxon>Ixodida</taxon>
        <taxon>Ixodoidea</taxon>
        <taxon>Ixodidae</taxon>
        <taxon>Amblyomminae</taxon>
        <taxon>Amblyomma</taxon>
    </lineage>
</organism>
<comment type="pathway">
    <text evidence="4">Cofactor biosynthesis; molybdopterin biosynthesis.</text>
</comment>
<comment type="catalytic activity">
    <reaction evidence="4">
        <text>2 [molybdopterin-synthase sulfur-carrier protein]-C-terminal-Gly-aminoethanethioate + cyclic pyranopterin phosphate + H2O = molybdopterin + 2 [molybdopterin-synthase sulfur-carrier protein]-C-terminal Gly-Gly + 2 H(+)</text>
        <dbReference type="Rhea" id="RHEA:26333"/>
        <dbReference type="Rhea" id="RHEA-COMP:12202"/>
        <dbReference type="Rhea" id="RHEA-COMP:19907"/>
        <dbReference type="ChEBI" id="CHEBI:15377"/>
        <dbReference type="ChEBI" id="CHEBI:15378"/>
        <dbReference type="ChEBI" id="CHEBI:58698"/>
        <dbReference type="ChEBI" id="CHEBI:59648"/>
        <dbReference type="ChEBI" id="CHEBI:90778"/>
        <dbReference type="ChEBI" id="CHEBI:232372"/>
        <dbReference type="EC" id="2.8.1.12"/>
    </reaction>
</comment>
<evidence type="ECO:0000313" key="5">
    <source>
        <dbReference type="EMBL" id="JAC20302.1"/>
    </source>
</evidence>
<dbReference type="FunFam" id="3.90.1170.40:FF:000002">
    <property type="entry name" value="Molybdopterin synthase catalytic subunit"/>
    <property type="match status" value="1"/>
</dbReference>
<dbReference type="CDD" id="cd00756">
    <property type="entry name" value="MoaE"/>
    <property type="match status" value="1"/>
</dbReference>
<dbReference type="SUPFAM" id="SSF54690">
    <property type="entry name" value="Molybdopterin synthase subunit MoaE"/>
    <property type="match status" value="1"/>
</dbReference>
<dbReference type="InterPro" id="IPR028888">
    <property type="entry name" value="MOCS2B_euk"/>
</dbReference>
<keyword evidence="3 4" id="KW-0501">Molybdenum cofactor biosynthesis</keyword>
<comment type="subcellular location">
    <subcellularLocation>
        <location evidence="4">Cytoplasm</location>
    </subcellularLocation>
</comment>
<dbReference type="Pfam" id="PF02391">
    <property type="entry name" value="MoaE"/>
    <property type="match status" value="1"/>
</dbReference>
<name>A0A023FFF4_AMBCJ</name>
<dbReference type="GO" id="GO:0030366">
    <property type="term" value="F:molybdopterin synthase activity"/>
    <property type="evidence" value="ECO:0007669"/>
    <property type="project" value="UniProtKB-UniRule"/>
</dbReference>
<comment type="function">
    <text evidence="4">Catalytic subunit of the molybdopterin synthase complex, a complex that catalyzes the conversion of precursor Z into molybdopterin. Acts by mediating the incorporation of 2 sulfur atoms from thiocarboxylated MOCS2A into precursor Z to generate a dithiolene group.</text>
</comment>
<dbReference type="HAMAP" id="MF_03052">
    <property type="entry name" value="MOC2B"/>
    <property type="match status" value="1"/>
</dbReference>
<feature type="binding site" evidence="4">
    <location>
        <position position="116"/>
    </location>
    <ligand>
        <name>substrate</name>
    </ligand>
</feature>
<dbReference type="AlphaFoldDB" id="A0A023FFF4"/>
<evidence type="ECO:0000256" key="3">
    <source>
        <dbReference type="ARBA" id="ARBA00023150"/>
    </source>
</evidence>
<sequence length="146" mass="16824">MDYVELTAARLDVETVLAKVGSPDCGAVSIFLGTTRNHFEGKRVSKLSYEAYAPMAKREMLHICGAVRRQWRVKNIALIHRLGDVPVGEASVLIAISSEHRQEAQEAVKYSIDEVKRRVPVWKKEYYEDGGQEWKENKECFWIERR</sequence>
<dbReference type="GO" id="GO:1990140">
    <property type="term" value="C:molybdopterin synthase complex"/>
    <property type="evidence" value="ECO:0007669"/>
    <property type="project" value="UniProtKB-UniRule"/>
</dbReference>